<protein>
    <recommendedName>
        <fullName evidence="5">DUF3105 domain-containing protein</fullName>
    </recommendedName>
</protein>
<dbReference type="STRING" id="223184.AS25_09950"/>
<evidence type="ECO:0000256" key="1">
    <source>
        <dbReference type="SAM" id="MobiDB-lite"/>
    </source>
</evidence>
<evidence type="ECO:0000313" key="3">
    <source>
        <dbReference type="EMBL" id="KHE73921.1"/>
    </source>
</evidence>
<dbReference type="InterPro" id="IPR021454">
    <property type="entry name" value="DUF3105"/>
</dbReference>
<comment type="caution">
    <text evidence="3">The sequence shown here is derived from an EMBL/GenBank/DDBJ whole genome shotgun (WGS) entry which is preliminary data.</text>
</comment>
<feature type="region of interest" description="Disordered" evidence="1">
    <location>
        <begin position="194"/>
        <end position="215"/>
    </location>
</feature>
<feature type="transmembrane region" description="Helical" evidence="2">
    <location>
        <begin position="34"/>
        <end position="56"/>
    </location>
</feature>
<evidence type="ECO:0008006" key="5">
    <source>
        <dbReference type="Google" id="ProtNLM"/>
    </source>
</evidence>
<dbReference type="Proteomes" id="UP000030664">
    <property type="component" value="Unassembled WGS sequence"/>
</dbReference>
<dbReference type="EMBL" id="JROM01000043">
    <property type="protein sequence ID" value="KHE73921.1"/>
    <property type="molecule type" value="Genomic_DNA"/>
</dbReference>
<keyword evidence="2" id="KW-0812">Transmembrane</keyword>
<dbReference type="Pfam" id="PF11303">
    <property type="entry name" value="DUF3105"/>
    <property type="match status" value="1"/>
</dbReference>
<dbReference type="AlphaFoldDB" id="A0A0B0D7L5"/>
<organism evidence="3 4">
    <name type="scientific">Kocuria marina</name>
    <dbReference type="NCBI Taxonomy" id="223184"/>
    <lineage>
        <taxon>Bacteria</taxon>
        <taxon>Bacillati</taxon>
        <taxon>Actinomycetota</taxon>
        <taxon>Actinomycetes</taxon>
        <taxon>Micrococcales</taxon>
        <taxon>Micrococcaceae</taxon>
        <taxon>Kocuria</taxon>
    </lineage>
</organism>
<dbReference type="RefSeq" id="WP_035964797.1">
    <property type="nucleotide sequence ID" value="NZ_JAQDQP010000035.1"/>
</dbReference>
<accession>A0A0B0D7L5</accession>
<keyword evidence="2" id="KW-0472">Membrane</keyword>
<proteinExistence type="predicted"/>
<reference evidence="3 4" key="1">
    <citation type="submission" date="2014-09" db="EMBL/GenBank/DDBJ databases">
        <title>High-quality draft genome sequence of Kocuria marina SO9-6, an actinobacterium isolated from a copper mine.</title>
        <authorList>
            <person name="Castro D.B."/>
            <person name="Pereira L.B."/>
            <person name="Silva M.V."/>
            <person name="Silva B.P."/>
            <person name="Zanardi B.R."/>
            <person name="Carlos C."/>
            <person name="Belgini D.R."/>
            <person name="Limache E.G."/>
            <person name="Lacerda G.V."/>
            <person name="Nery M.B."/>
            <person name="Gomes M.B."/>
            <person name="Souza S."/>
            <person name="Silva T.M."/>
            <person name="Rodrigues V.D."/>
            <person name="Paulino L.C."/>
            <person name="Vicentini R."/>
            <person name="Ferraz L.F."/>
            <person name="Ottoboni L.M."/>
        </authorList>
    </citation>
    <scope>NUCLEOTIDE SEQUENCE [LARGE SCALE GENOMIC DNA]</scope>
    <source>
        <strain evidence="3 4">SO9-6</strain>
    </source>
</reference>
<evidence type="ECO:0000256" key="2">
    <source>
        <dbReference type="SAM" id="Phobius"/>
    </source>
</evidence>
<evidence type="ECO:0000313" key="4">
    <source>
        <dbReference type="Proteomes" id="UP000030664"/>
    </source>
</evidence>
<sequence>MAGGTDPERARQERAALLEKHWAADARATRRRRVLAGAGAVTAVAAVAALVTVAVINDPPPQAREDIEIAGLQTFEGLGNSHVETAVDYEQSPPVGGDHASDWLNCGVYTEPVPEENAVHALEHGAVWAAYDPSALSEDQAEALRQAVPDTYVVLSPYEDLGAPIMVSAWGAQVALDSPEDERLEQFVTKYWQSPDAPEPGASCTGGIDAPSRVA</sequence>
<dbReference type="eggNOG" id="COG3415">
    <property type="taxonomic scope" value="Bacteria"/>
</dbReference>
<keyword evidence="2" id="KW-1133">Transmembrane helix</keyword>
<gene>
    <name evidence="3" type="ORF">AS25_09950</name>
</gene>
<name>A0A0B0D7L5_9MICC</name>